<evidence type="ECO:0000256" key="5">
    <source>
        <dbReference type="ARBA" id="ARBA00047471"/>
    </source>
</evidence>
<evidence type="ECO:0000259" key="7">
    <source>
        <dbReference type="Pfam" id="PF00534"/>
    </source>
</evidence>
<dbReference type="Pfam" id="PF05116">
    <property type="entry name" value="S6PP"/>
    <property type="match status" value="1"/>
</dbReference>
<feature type="domain" description="Sucrose phosphatase-like" evidence="8">
    <location>
        <begin position="340"/>
        <end position="502"/>
    </location>
</feature>
<organism evidence="9 10">
    <name type="scientific">Quercus suber</name>
    <name type="common">Cork oak</name>
    <dbReference type="NCBI Taxonomy" id="58331"/>
    <lineage>
        <taxon>Eukaryota</taxon>
        <taxon>Viridiplantae</taxon>
        <taxon>Streptophyta</taxon>
        <taxon>Embryophyta</taxon>
        <taxon>Tracheophyta</taxon>
        <taxon>Spermatophyta</taxon>
        <taxon>Magnoliopsida</taxon>
        <taxon>eudicotyledons</taxon>
        <taxon>Gunneridae</taxon>
        <taxon>Pentapetalae</taxon>
        <taxon>rosids</taxon>
        <taxon>fabids</taxon>
        <taxon>Fagales</taxon>
        <taxon>Fagaceae</taxon>
        <taxon>Quercus</taxon>
    </lineage>
</organism>
<evidence type="ECO:0000256" key="2">
    <source>
        <dbReference type="ARBA" id="ARBA00012536"/>
    </source>
</evidence>
<keyword evidence="10" id="KW-1185">Reference proteome</keyword>
<dbReference type="AlphaFoldDB" id="A0AAW0LDS6"/>
<keyword evidence="3" id="KW-0328">Glycosyltransferase</keyword>
<name>A0AAW0LDS6_QUESU</name>
<comment type="catalytic activity">
    <reaction evidence="5">
        <text>beta-D-fructose 6-phosphate + UDP-alpha-D-glucose = sucrose 6(F)-phosphate + UDP + H(+)</text>
        <dbReference type="Rhea" id="RHEA:22172"/>
        <dbReference type="ChEBI" id="CHEBI:15378"/>
        <dbReference type="ChEBI" id="CHEBI:57634"/>
        <dbReference type="ChEBI" id="CHEBI:57723"/>
        <dbReference type="ChEBI" id="CHEBI:58223"/>
        <dbReference type="ChEBI" id="CHEBI:58885"/>
        <dbReference type="EC" id="2.4.1.14"/>
    </reaction>
</comment>
<feature type="region of interest" description="Disordered" evidence="6">
    <location>
        <begin position="206"/>
        <end position="227"/>
    </location>
</feature>
<dbReference type="Gene3D" id="3.40.50.2000">
    <property type="entry name" value="Glycogen Phosphorylase B"/>
    <property type="match status" value="1"/>
</dbReference>
<dbReference type="Proteomes" id="UP000237347">
    <property type="component" value="Unassembled WGS sequence"/>
</dbReference>
<feature type="domain" description="Glycosyl transferase family 1" evidence="7">
    <location>
        <begin position="6"/>
        <end position="179"/>
    </location>
</feature>
<dbReference type="EC" id="2.4.1.14" evidence="2"/>
<dbReference type="PANTHER" id="PTHR46039:SF7">
    <property type="entry name" value="SUCROSE-PHOSPHATE SYNTHASE 2-RELATED"/>
    <property type="match status" value="1"/>
</dbReference>
<comment type="similarity">
    <text evidence="1">Belongs to the glycosyltransferase 1 family.</text>
</comment>
<dbReference type="Pfam" id="PF00534">
    <property type="entry name" value="Glycos_transf_1"/>
    <property type="match status" value="1"/>
</dbReference>
<accession>A0AAW0LDS6</accession>
<evidence type="ECO:0000256" key="6">
    <source>
        <dbReference type="SAM" id="MobiDB-lite"/>
    </source>
</evidence>
<evidence type="ECO:0000259" key="8">
    <source>
        <dbReference type="Pfam" id="PF05116"/>
    </source>
</evidence>
<comment type="caution">
    <text evidence="9">The sequence shown here is derived from an EMBL/GenBank/DDBJ whole genome shotgun (WGS) entry which is preliminary data.</text>
</comment>
<protein>
    <recommendedName>
        <fullName evidence="2">sucrose-phosphate synthase</fullName>
        <ecNumber evidence="2">2.4.1.14</ecNumber>
    </recommendedName>
</protein>
<dbReference type="SUPFAM" id="SSF53756">
    <property type="entry name" value="UDP-Glycosyltransferase/glycogen phosphorylase"/>
    <property type="match status" value="1"/>
</dbReference>
<sequence length="518" mass="56904">MRFFSNPRKPMILALARADPKKNITTLVKAFGECRPLRELANLTLILGNRDDIDEMSSTNASVVLSILKLIDKYDLYGQVAYPKHHKQSDVPDIYRLAAKTKGVFINPAFIEPFGLTLIEAAAYGLPIVATKNGGPVDIHRVLDNGLLVDPHDQQSIADALLKLVSDKQLWAKCRQNGLKNIHLFSWPEHCKTYLSRIASCRPRQPQWQKSDVEYDNSESDSPGDSLRDIQDLSLNLKLSLDGEKIEGGSNLDNVLDTEENAVDEMSRAENAVLKLSRGVIEGTQKAASAERADNNVGPSKFPALRKRKYIVVISVDCDTTSDLLEIISTVVEVAGKDRDAGSVGFILSTALTISDIHSLLISGGLSPTEFDAFICNSGSELYYPSSSSEDSPSGLPYVVDLDYRSHTEYRWGGEGLRKTLVRWVASINDGKAGQLVEEDESGSSMHCYAFKVKDPSLIPPVKELRKLMRIQALRCHVIYCQNGPKLNVIPVLASRSQALSFGMPSGSSLGVASLHHP</sequence>
<evidence type="ECO:0000256" key="1">
    <source>
        <dbReference type="ARBA" id="ARBA00006530"/>
    </source>
</evidence>
<evidence type="ECO:0000256" key="4">
    <source>
        <dbReference type="ARBA" id="ARBA00022679"/>
    </source>
</evidence>
<dbReference type="Gene3D" id="3.90.1070.10">
    <property type="match status" value="1"/>
</dbReference>
<evidence type="ECO:0000256" key="3">
    <source>
        <dbReference type="ARBA" id="ARBA00022676"/>
    </source>
</evidence>
<dbReference type="InterPro" id="IPR023214">
    <property type="entry name" value="HAD_sf"/>
</dbReference>
<reference evidence="9 10" key="1">
    <citation type="journal article" date="2018" name="Sci. Data">
        <title>The draft genome sequence of cork oak.</title>
        <authorList>
            <person name="Ramos A.M."/>
            <person name="Usie A."/>
            <person name="Barbosa P."/>
            <person name="Barros P.M."/>
            <person name="Capote T."/>
            <person name="Chaves I."/>
            <person name="Simoes F."/>
            <person name="Abreu I."/>
            <person name="Carrasquinho I."/>
            <person name="Faro C."/>
            <person name="Guimaraes J.B."/>
            <person name="Mendonca D."/>
            <person name="Nobrega F."/>
            <person name="Rodrigues L."/>
            <person name="Saibo N.J.M."/>
            <person name="Varela M.C."/>
            <person name="Egas C."/>
            <person name="Matos J."/>
            <person name="Miguel C.M."/>
            <person name="Oliveira M.M."/>
            <person name="Ricardo C.P."/>
            <person name="Goncalves S."/>
        </authorList>
    </citation>
    <scope>NUCLEOTIDE SEQUENCE [LARGE SCALE GENOMIC DNA]</scope>
    <source>
        <strain evidence="10">cv. HL8</strain>
    </source>
</reference>
<dbReference type="InterPro" id="IPR044161">
    <property type="entry name" value="SPS"/>
</dbReference>
<dbReference type="PANTHER" id="PTHR46039">
    <property type="entry name" value="SUCROSE-PHOSPHATE SYNTHASE 3-RELATED"/>
    <property type="match status" value="1"/>
</dbReference>
<dbReference type="GO" id="GO:0046524">
    <property type="term" value="F:sucrose-phosphate synthase activity"/>
    <property type="evidence" value="ECO:0007669"/>
    <property type="project" value="UniProtKB-EC"/>
</dbReference>
<evidence type="ECO:0000313" key="9">
    <source>
        <dbReference type="EMBL" id="KAK7849782.1"/>
    </source>
</evidence>
<dbReference type="Gene3D" id="3.40.50.1000">
    <property type="entry name" value="HAD superfamily/HAD-like"/>
    <property type="match status" value="1"/>
</dbReference>
<dbReference type="InterPro" id="IPR006380">
    <property type="entry name" value="SPP-like_dom"/>
</dbReference>
<dbReference type="InterPro" id="IPR001296">
    <property type="entry name" value="Glyco_trans_1"/>
</dbReference>
<keyword evidence="4" id="KW-0808">Transferase</keyword>
<proteinExistence type="inferred from homology"/>
<gene>
    <name evidence="9" type="primary">SPS1_2</name>
    <name evidence="9" type="ORF">CFP56_002257</name>
</gene>
<dbReference type="EMBL" id="PKMF04000108">
    <property type="protein sequence ID" value="KAK7849782.1"/>
    <property type="molecule type" value="Genomic_DNA"/>
</dbReference>
<evidence type="ECO:0000313" key="10">
    <source>
        <dbReference type="Proteomes" id="UP000237347"/>
    </source>
</evidence>